<comment type="caution">
    <text evidence="2">The sequence shown here is derived from an EMBL/GenBank/DDBJ whole genome shotgun (WGS) entry which is preliminary data.</text>
</comment>
<feature type="non-terminal residue" evidence="2">
    <location>
        <position position="1"/>
    </location>
</feature>
<gene>
    <name evidence="2" type="ORF">A2U01_0017639</name>
</gene>
<keyword evidence="2" id="KW-0418">Kinase</keyword>
<evidence type="ECO:0000256" key="1">
    <source>
        <dbReference type="ARBA" id="ARBA00005926"/>
    </source>
</evidence>
<dbReference type="Gene3D" id="1.10.510.10">
    <property type="entry name" value="Transferase(Phosphotransferase) domain 1"/>
    <property type="match status" value="1"/>
</dbReference>
<reference evidence="2 3" key="1">
    <citation type="journal article" date="2018" name="Front. Plant Sci.">
        <title>Red Clover (Trifolium pratense) and Zigzag Clover (T. medium) - A Picture of Genomic Similarities and Differences.</title>
        <authorList>
            <person name="Dluhosova J."/>
            <person name="Istvanek J."/>
            <person name="Nedelnik J."/>
            <person name="Repkova J."/>
        </authorList>
    </citation>
    <scope>NUCLEOTIDE SEQUENCE [LARGE SCALE GENOMIC DNA]</scope>
    <source>
        <strain evidence="3">cv. 10/8</strain>
        <tissue evidence="2">Leaf</tissue>
    </source>
</reference>
<evidence type="ECO:0000313" key="3">
    <source>
        <dbReference type="Proteomes" id="UP000265520"/>
    </source>
</evidence>
<keyword evidence="2" id="KW-0808">Transferase</keyword>
<dbReference type="SUPFAM" id="SSF56112">
    <property type="entry name" value="Protein kinase-like (PK-like)"/>
    <property type="match status" value="1"/>
</dbReference>
<comment type="similarity">
    <text evidence="1">Belongs to the protein kinase superfamily. CK1 Ser/Thr protein kinase family. Casein kinase I subfamily.</text>
</comment>
<name>A0A392NB02_9FABA</name>
<dbReference type="GO" id="GO:0016301">
    <property type="term" value="F:kinase activity"/>
    <property type="evidence" value="ECO:0007669"/>
    <property type="project" value="UniProtKB-KW"/>
</dbReference>
<dbReference type="EMBL" id="LXQA010032880">
    <property type="protein sequence ID" value="MCH96651.1"/>
    <property type="molecule type" value="Genomic_DNA"/>
</dbReference>
<dbReference type="Proteomes" id="UP000265520">
    <property type="component" value="Unassembled WGS sequence"/>
</dbReference>
<accession>A0A392NB02</accession>
<keyword evidence="3" id="KW-1185">Reference proteome</keyword>
<proteinExistence type="inferred from homology"/>
<sequence length="44" mass="5133">VYVIDYGLGKKYRDLQTHRHIPYRENKNLTGTARYASVNTHLGI</sequence>
<dbReference type="AlphaFoldDB" id="A0A392NB02"/>
<feature type="non-terminal residue" evidence="2">
    <location>
        <position position="44"/>
    </location>
</feature>
<dbReference type="InterPro" id="IPR011009">
    <property type="entry name" value="Kinase-like_dom_sf"/>
</dbReference>
<evidence type="ECO:0000313" key="2">
    <source>
        <dbReference type="EMBL" id="MCH96651.1"/>
    </source>
</evidence>
<organism evidence="2 3">
    <name type="scientific">Trifolium medium</name>
    <dbReference type="NCBI Taxonomy" id="97028"/>
    <lineage>
        <taxon>Eukaryota</taxon>
        <taxon>Viridiplantae</taxon>
        <taxon>Streptophyta</taxon>
        <taxon>Embryophyta</taxon>
        <taxon>Tracheophyta</taxon>
        <taxon>Spermatophyta</taxon>
        <taxon>Magnoliopsida</taxon>
        <taxon>eudicotyledons</taxon>
        <taxon>Gunneridae</taxon>
        <taxon>Pentapetalae</taxon>
        <taxon>rosids</taxon>
        <taxon>fabids</taxon>
        <taxon>Fabales</taxon>
        <taxon>Fabaceae</taxon>
        <taxon>Papilionoideae</taxon>
        <taxon>50 kb inversion clade</taxon>
        <taxon>NPAAA clade</taxon>
        <taxon>Hologalegina</taxon>
        <taxon>IRL clade</taxon>
        <taxon>Trifolieae</taxon>
        <taxon>Trifolium</taxon>
    </lineage>
</organism>
<dbReference type="InterPro" id="IPR050235">
    <property type="entry name" value="CK1_Ser-Thr_kinase"/>
</dbReference>
<dbReference type="PANTHER" id="PTHR11909">
    <property type="entry name" value="CASEIN KINASE-RELATED"/>
    <property type="match status" value="1"/>
</dbReference>
<protein>
    <submittedName>
        <fullName evidence="2">Casein kinase I isoform delta-like protein</fullName>
    </submittedName>
</protein>